<gene>
    <name evidence="2" type="ORF">A2V81_02345</name>
</gene>
<evidence type="ECO:0000313" key="3">
    <source>
        <dbReference type="Proteomes" id="UP000177614"/>
    </source>
</evidence>
<feature type="transmembrane region" description="Helical" evidence="1">
    <location>
        <begin position="119"/>
        <end position="139"/>
    </location>
</feature>
<keyword evidence="1" id="KW-0812">Transmembrane</keyword>
<keyword evidence="1" id="KW-1133">Transmembrane helix</keyword>
<sequence length="210" mass="23123">MRKNMKAASIAIIATLAFLLLLAILHILKPEIDPSWRVISEYEIGRFGWIMQLSFISLAIGSLSLFIALKSHIHTLSARIGLGLLLVTVVGITIGAIFPSDPITTPRDAFTTAGSLHNFGGLLSVLMFPIVATFITWGLRGSKDWKSIHLLLLLLTTIVWLSLGAYFATYYASGAVGPDVPIGWPNRTFIVVYSFWVIAAAWQVVRLEKR</sequence>
<evidence type="ECO:0008006" key="4">
    <source>
        <dbReference type="Google" id="ProtNLM"/>
    </source>
</evidence>
<dbReference type="EMBL" id="MEWR01000008">
    <property type="protein sequence ID" value="OGC82349.1"/>
    <property type="molecule type" value="Genomic_DNA"/>
</dbReference>
<organism evidence="2 3">
    <name type="scientific">Candidatus Abawacabacteria bacterium RBG_16_42_10</name>
    <dbReference type="NCBI Taxonomy" id="1817814"/>
    <lineage>
        <taxon>Bacteria</taxon>
        <taxon>Candidatus Abawacaibacteriota</taxon>
    </lineage>
</organism>
<protein>
    <recommendedName>
        <fullName evidence="4">DUF998 domain-containing protein</fullName>
    </recommendedName>
</protein>
<reference evidence="2 3" key="1">
    <citation type="journal article" date="2016" name="Nat. Commun.">
        <title>Thousands of microbial genomes shed light on interconnected biogeochemical processes in an aquifer system.</title>
        <authorList>
            <person name="Anantharaman K."/>
            <person name="Brown C.T."/>
            <person name="Hug L.A."/>
            <person name="Sharon I."/>
            <person name="Castelle C.J."/>
            <person name="Probst A.J."/>
            <person name="Thomas B.C."/>
            <person name="Singh A."/>
            <person name="Wilkins M.J."/>
            <person name="Karaoz U."/>
            <person name="Brodie E.L."/>
            <person name="Williams K.H."/>
            <person name="Hubbard S.S."/>
            <person name="Banfield J.F."/>
        </authorList>
    </citation>
    <scope>NUCLEOTIDE SEQUENCE [LARGE SCALE GENOMIC DNA]</scope>
</reference>
<keyword evidence="1" id="KW-0472">Membrane</keyword>
<feature type="transmembrane region" description="Helical" evidence="1">
    <location>
        <begin position="151"/>
        <end position="172"/>
    </location>
</feature>
<comment type="caution">
    <text evidence="2">The sequence shown here is derived from an EMBL/GenBank/DDBJ whole genome shotgun (WGS) entry which is preliminary data.</text>
</comment>
<dbReference type="AlphaFoldDB" id="A0A1F4XL15"/>
<dbReference type="InterPro" id="IPR009339">
    <property type="entry name" value="DUF998"/>
</dbReference>
<accession>A0A1F4XL15</accession>
<dbReference type="Proteomes" id="UP000177614">
    <property type="component" value="Unassembled WGS sequence"/>
</dbReference>
<feature type="transmembrane region" description="Helical" evidence="1">
    <location>
        <begin position="80"/>
        <end position="99"/>
    </location>
</feature>
<evidence type="ECO:0000256" key="1">
    <source>
        <dbReference type="SAM" id="Phobius"/>
    </source>
</evidence>
<evidence type="ECO:0000313" key="2">
    <source>
        <dbReference type="EMBL" id="OGC82349.1"/>
    </source>
</evidence>
<proteinExistence type="predicted"/>
<dbReference type="STRING" id="1817814.A2V81_02345"/>
<feature type="transmembrane region" description="Helical" evidence="1">
    <location>
        <begin position="184"/>
        <end position="205"/>
    </location>
</feature>
<dbReference type="Pfam" id="PF06197">
    <property type="entry name" value="DUF998"/>
    <property type="match status" value="1"/>
</dbReference>
<name>A0A1F4XL15_9BACT</name>
<feature type="transmembrane region" description="Helical" evidence="1">
    <location>
        <begin position="46"/>
        <end position="68"/>
    </location>
</feature>